<name>A0A518DLE1_9BACT</name>
<dbReference type="SMART" id="SM00450">
    <property type="entry name" value="RHOD"/>
    <property type="match status" value="1"/>
</dbReference>
<evidence type="ECO:0000313" key="4">
    <source>
        <dbReference type="Proteomes" id="UP000317648"/>
    </source>
</evidence>
<sequence length="133" mass="14635" precursor="true">MIPPIRKYALALACTSFLTLGLQAAEPTKDTLETVKSSIAEEKALLLDVREKREWDQGHIVGAVFLPLSELRNGITAEALAERVPKDRIIYTHCAAGVRSCIAADILKNHGYDVRPLKPGYRDLISASFKTAM</sequence>
<protein>
    <submittedName>
        <fullName evidence="3">Putative adenylyltransferase/sulfurtransferase MoeZ</fullName>
    </submittedName>
</protein>
<accession>A0A518DLE1</accession>
<feature type="signal peptide" evidence="1">
    <location>
        <begin position="1"/>
        <end position="24"/>
    </location>
</feature>
<dbReference type="EMBL" id="CP036433">
    <property type="protein sequence ID" value="QDU92657.1"/>
    <property type="molecule type" value="Genomic_DNA"/>
</dbReference>
<organism evidence="3 4">
    <name type="scientific">Lignipirellula cremea</name>
    <dbReference type="NCBI Taxonomy" id="2528010"/>
    <lineage>
        <taxon>Bacteria</taxon>
        <taxon>Pseudomonadati</taxon>
        <taxon>Planctomycetota</taxon>
        <taxon>Planctomycetia</taxon>
        <taxon>Pirellulales</taxon>
        <taxon>Pirellulaceae</taxon>
        <taxon>Lignipirellula</taxon>
    </lineage>
</organism>
<dbReference type="InterPro" id="IPR036873">
    <property type="entry name" value="Rhodanese-like_dom_sf"/>
</dbReference>
<dbReference type="SUPFAM" id="SSF52821">
    <property type="entry name" value="Rhodanese/Cell cycle control phosphatase"/>
    <property type="match status" value="1"/>
</dbReference>
<dbReference type="CDD" id="cd00158">
    <property type="entry name" value="RHOD"/>
    <property type="match status" value="1"/>
</dbReference>
<dbReference type="GO" id="GO:0016779">
    <property type="term" value="F:nucleotidyltransferase activity"/>
    <property type="evidence" value="ECO:0007669"/>
    <property type="project" value="UniProtKB-KW"/>
</dbReference>
<dbReference type="PROSITE" id="PS50206">
    <property type="entry name" value="RHODANESE_3"/>
    <property type="match status" value="1"/>
</dbReference>
<dbReference type="PANTHER" id="PTHR43031">
    <property type="entry name" value="FAD-DEPENDENT OXIDOREDUCTASE"/>
    <property type="match status" value="1"/>
</dbReference>
<reference evidence="3 4" key="1">
    <citation type="submission" date="2019-02" db="EMBL/GenBank/DDBJ databases">
        <title>Deep-cultivation of Planctomycetes and their phenomic and genomic characterization uncovers novel biology.</title>
        <authorList>
            <person name="Wiegand S."/>
            <person name="Jogler M."/>
            <person name="Boedeker C."/>
            <person name="Pinto D."/>
            <person name="Vollmers J."/>
            <person name="Rivas-Marin E."/>
            <person name="Kohn T."/>
            <person name="Peeters S.H."/>
            <person name="Heuer A."/>
            <person name="Rast P."/>
            <person name="Oberbeckmann S."/>
            <person name="Bunk B."/>
            <person name="Jeske O."/>
            <person name="Meyerdierks A."/>
            <person name="Storesund J.E."/>
            <person name="Kallscheuer N."/>
            <person name="Luecker S."/>
            <person name="Lage O.M."/>
            <person name="Pohl T."/>
            <person name="Merkel B.J."/>
            <person name="Hornburger P."/>
            <person name="Mueller R.-W."/>
            <person name="Bruemmer F."/>
            <person name="Labrenz M."/>
            <person name="Spormann A.M."/>
            <person name="Op den Camp H."/>
            <person name="Overmann J."/>
            <person name="Amann R."/>
            <person name="Jetten M.S.M."/>
            <person name="Mascher T."/>
            <person name="Medema M.H."/>
            <person name="Devos D.P."/>
            <person name="Kaster A.-K."/>
            <person name="Ovreas L."/>
            <person name="Rohde M."/>
            <person name="Galperin M.Y."/>
            <person name="Jogler C."/>
        </authorList>
    </citation>
    <scope>NUCLEOTIDE SEQUENCE [LARGE SCALE GENOMIC DNA]</scope>
    <source>
        <strain evidence="3 4">Pla85_3_4</strain>
    </source>
</reference>
<keyword evidence="3" id="KW-0808">Transferase</keyword>
<proteinExistence type="predicted"/>
<feature type="chain" id="PRO_5021948544" evidence="1">
    <location>
        <begin position="25"/>
        <end position="133"/>
    </location>
</feature>
<dbReference type="Pfam" id="PF00581">
    <property type="entry name" value="Rhodanese"/>
    <property type="match status" value="1"/>
</dbReference>
<dbReference type="PANTHER" id="PTHR43031:SF1">
    <property type="entry name" value="PYRIDINE NUCLEOTIDE-DISULPHIDE OXIDOREDUCTASE"/>
    <property type="match status" value="1"/>
</dbReference>
<dbReference type="Gene3D" id="3.40.250.10">
    <property type="entry name" value="Rhodanese-like domain"/>
    <property type="match status" value="1"/>
</dbReference>
<evidence type="ECO:0000313" key="3">
    <source>
        <dbReference type="EMBL" id="QDU92657.1"/>
    </source>
</evidence>
<dbReference type="OrthoDB" id="9800872at2"/>
<dbReference type="KEGG" id="lcre:Pla8534_04050"/>
<evidence type="ECO:0000256" key="1">
    <source>
        <dbReference type="SAM" id="SignalP"/>
    </source>
</evidence>
<evidence type="ECO:0000259" key="2">
    <source>
        <dbReference type="PROSITE" id="PS50206"/>
    </source>
</evidence>
<dbReference type="AlphaFoldDB" id="A0A518DLE1"/>
<dbReference type="InterPro" id="IPR050229">
    <property type="entry name" value="GlpE_sulfurtransferase"/>
</dbReference>
<keyword evidence="1" id="KW-0732">Signal</keyword>
<keyword evidence="4" id="KW-1185">Reference proteome</keyword>
<dbReference type="Proteomes" id="UP000317648">
    <property type="component" value="Chromosome"/>
</dbReference>
<dbReference type="RefSeq" id="WP_145048802.1">
    <property type="nucleotide sequence ID" value="NZ_CP036433.1"/>
</dbReference>
<dbReference type="InterPro" id="IPR001763">
    <property type="entry name" value="Rhodanese-like_dom"/>
</dbReference>
<keyword evidence="3" id="KW-0548">Nucleotidyltransferase</keyword>
<feature type="domain" description="Rhodanese" evidence="2">
    <location>
        <begin position="40"/>
        <end position="133"/>
    </location>
</feature>
<gene>
    <name evidence="3" type="primary">moeZ_1</name>
    <name evidence="3" type="ORF">Pla8534_04050</name>
</gene>